<sequence length="266" mass="30194">MLGPSSSIEPQLGNHLGAPPRRCSAPHDGRACLWFPLFARLPPEIQYMIWEEALRTPQIVQLCFDFSRYNTTGALRRRVVPPLLQTCAASRQIAQEVYVDDLFEEDRTSVVTYMQSGLDTLYYGSANRGESIDHANELWAYAFPTLDPADVKHVAFEVKYWVEQHEGWDMIDSLRMLIGLETLTLVFEGESEPGRPAELVDLTEDERKNILGTYAPALGFKTVAELLDKIHEDFVTTFDAEEIPLDDIPELRIKTLRGNILGQRPQ</sequence>
<dbReference type="Proteomes" id="UP001638806">
    <property type="component" value="Unassembled WGS sequence"/>
</dbReference>
<evidence type="ECO:0000313" key="2">
    <source>
        <dbReference type="Proteomes" id="UP001638806"/>
    </source>
</evidence>
<accession>A0ACC4DHB1</accession>
<name>A0ACC4DHB1_PURLI</name>
<evidence type="ECO:0000313" key="1">
    <source>
        <dbReference type="EMBL" id="KAL3955785.1"/>
    </source>
</evidence>
<comment type="caution">
    <text evidence="1">The sequence shown here is derived from an EMBL/GenBank/DDBJ whole genome shotgun (WGS) entry which is preliminary data.</text>
</comment>
<dbReference type="EMBL" id="JBGNUJ010000010">
    <property type="protein sequence ID" value="KAL3955785.1"/>
    <property type="molecule type" value="Genomic_DNA"/>
</dbReference>
<protein>
    <submittedName>
        <fullName evidence="1">Uncharacterized protein</fullName>
    </submittedName>
</protein>
<keyword evidence="2" id="KW-1185">Reference proteome</keyword>
<proteinExistence type="predicted"/>
<gene>
    <name evidence="1" type="ORF">ACCO45_011348</name>
</gene>
<organism evidence="1 2">
    <name type="scientific">Purpureocillium lilacinum</name>
    <name type="common">Paecilomyces lilacinus</name>
    <dbReference type="NCBI Taxonomy" id="33203"/>
    <lineage>
        <taxon>Eukaryota</taxon>
        <taxon>Fungi</taxon>
        <taxon>Dikarya</taxon>
        <taxon>Ascomycota</taxon>
        <taxon>Pezizomycotina</taxon>
        <taxon>Sordariomycetes</taxon>
        <taxon>Hypocreomycetidae</taxon>
        <taxon>Hypocreales</taxon>
        <taxon>Ophiocordycipitaceae</taxon>
        <taxon>Purpureocillium</taxon>
    </lineage>
</organism>
<reference evidence="1" key="1">
    <citation type="submission" date="2024-12" db="EMBL/GenBank/DDBJ databases">
        <title>Comparative genomics and development of molecular markers within Purpureocillium lilacinum and among Purpureocillium species.</title>
        <authorList>
            <person name="Yeh Z.-Y."/>
            <person name="Ni N.-T."/>
            <person name="Lo P.-H."/>
            <person name="Mushyakhwo K."/>
            <person name="Lin C.-F."/>
            <person name="Nai Y.-S."/>
        </authorList>
    </citation>
    <scope>NUCLEOTIDE SEQUENCE</scope>
    <source>
        <strain evidence="1">NCHU-NPUST-175</strain>
    </source>
</reference>